<feature type="region of interest" description="Disordered" evidence="2">
    <location>
        <begin position="3364"/>
        <end position="3404"/>
    </location>
</feature>
<feature type="region of interest" description="Disordered" evidence="2">
    <location>
        <begin position="2489"/>
        <end position="2526"/>
    </location>
</feature>
<feature type="region of interest" description="Disordered" evidence="2">
    <location>
        <begin position="1713"/>
        <end position="1738"/>
    </location>
</feature>
<feature type="region of interest" description="Disordered" evidence="2">
    <location>
        <begin position="4154"/>
        <end position="4205"/>
    </location>
</feature>
<feature type="compositionally biased region" description="Low complexity" evidence="2">
    <location>
        <begin position="31"/>
        <end position="57"/>
    </location>
</feature>
<feature type="region of interest" description="Disordered" evidence="2">
    <location>
        <begin position="558"/>
        <end position="645"/>
    </location>
</feature>
<feature type="region of interest" description="Disordered" evidence="2">
    <location>
        <begin position="1675"/>
        <end position="1694"/>
    </location>
</feature>
<feature type="compositionally biased region" description="Basic and acidic residues" evidence="2">
    <location>
        <begin position="2180"/>
        <end position="2191"/>
    </location>
</feature>
<dbReference type="GeneID" id="40313263"/>
<feature type="region of interest" description="Disordered" evidence="2">
    <location>
        <begin position="730"/>
        <end position="783"/>
    </location>
</feature>
<feature type="region of interest" description="Disordered" evidence="2">
    <location>
        <begin position="1165"/>
        <end position="1223"/>
    </location>
</feature>
<feature type="region of interest" description="Disordered" evidence="2">
    <location>
        <begin position="3093"/>
        <end position="3133"/>
    </location>
</feature>
<evidence type="ECO:0000313" key="3">
    <source>
        <dbReference type="EMBL" id="PFH33138.1"/>
    </source>
</evidence>
<feature type="coiled-coil region" evidence="1">
    <location>
        <begin position="365"/>
        <end position="416"/>
    </location>
</feature>
<proteinExistence type="predicted"/>
<feature type="compositionally biased region" description="Low complexity" evidence="2">
    <location>
        <begin position="569"/>
        <end position="578"/>
    </location>
</feature>
<feature type="region of interest" description="Disordered" evidence="2">
    <location>
        <begin position="900"/>
        <end position="923"/>
    </location>
</feature>
<feature type="compositionally biased region" description="Low complexity" evidence="2">
    <location>
        <begin position="1451"/>
        <end position="1465"/>
    </location>
</feature>
<evidence type="ECO:0000256" key="1">
    <source>
        <dbReference type="SAM" id="Coils"/>
    </source>
</evidence>
<protein>
    <submittedName>
        <fullName evidence="3">Uncharacterized protein</fullName>
    </submittedName>
</protein>
<name>A0A2A9M3S6_BESBE</name>
<organism evidence="3 4">
    <name type="scientific">Besnoitia besnoiti</name>
    <name type="common">Apicomplexan protozoan</name>
    <dbReference type="NCBI Taxonomy" id="94643"/>
    <lineage>
        <taxon>Eukaryota</taxon>
        <taxon>Sar</taxon>
        <taxon>Alveolata</taxon>
        <taxon>Apicomplexa</taxon>
        <taxon>Conoidasida</taxon>
        <taxon>Coccidia</taxon>
        <taxon>Eucoccidiorida</taxon>
        <taxon>Eimeriorina</taxon>
        <taxon>Sarcocystidae</taxon>
        <taxon>Besnoitia</taxon>
    </lineage>
</organism>
<keyword evidence="4" id="KW-1185">Reference proteome</keyword>
<feature type="compositionally biased region" description="Basic and acidic residues" evidence="2">
    <location>
        <begin position="626"/>
        <end position="645"/>
    </location>
</feature>
<dbReference type="RefSeq" id="XP_029217147.1">
    <property type="nucleotide sequence ID" value="XM_029366687.1"/>
</dbReference>
<feature type="compositionally biased region" description="Low complexity" evidence="2">
    <location>
        <begin position="4167"/>
        <end position="4183"/>
    </location>
</feature>
<feature type="region of interest" description="Disordered" evidence="2">
    <location>
        <begin position="1762"/>
        <end position="1788"/>
    </location>
</feature>
<feature type="region of interest" description="Disordered" evidence="2">
    <location>
        <begin position="4046"/>
        <end position="4119"/>
    </location>
</feature>
<feature type="region of interest" description="Disordered" evidence="2">
    <location>
        <begin position="2341"/>
        <end position="2397"/>
    </location>
</feature>
<keyword evidence="1" id="KW-0175">Coiled coil</keyword>
<feature type="region of interest" description="Disordered" evidence="2">
    <location>
        <begin position="3988"/>
        <end position="4009"/>
    </location>
</feature>
<feature type="compositionally biased region" description="Low complexity" evidence="2">
    <location>
        <begin position="731"/>
        <end position="745"/>
    </location>
</feature>
<evidence type="ECO:0000256" key="2">
    <source>
        <dbReference type="SAM" id="MobiDB-lite"/>
    </source>
</evidence>
<feature type="compositionally biased region" description="Low complexity" evidence="2">
    <location>
        <begin position="3580"/>
        <end position="3594"/>
    </location>
</feature>
<feature type="compositionally biased region" description="Basic and acidic residues" evidence="2">
    <location>
        <begin position="1777"/>
        <end position="1788"/>
    </location>
</feature>
<feature type="compositionally biased region" description="Low complexity" evidence="2">
    <location>
        <begin position="4062"/>
        <end position="4076"/>
    </location>
</feature>
<feature type="region of interest" description="Disordered" evidence="2">
    <location>
        <begin position="4385"/>
        <end position="4418"/>
    </location>
</feature>
<comment type="caution">
    <text evidence="3">The sequence shown here is derived from an EMBL/GenBank/DDBJ whole genome shotgun (WGS) entry which is preliminary data.</text>
</comment>
<feature type="compositionally biased region" description="Basic and acidic residues" evidence="2">
    <location>
        <begin position="750"/>
        <end position="765"/>
    </location>
</feature>
<feature type="compositionally biased region" description="Low complexity" evidence="2">
    <location>
        <begin position="2692"/>
        <end position="2704"/>
    </location>
</feature>
<feature type="compositionally biased region" description="Gly residues" evidence="2">
    <location>
        <begin position="1093"/>
        <end position="1110"/>
    </location>
</feature>
<feature type="region of interest" description="Disordered" evidence="2">
    <location>
        <begin position="2123"/>
        <end position="2194"/>
    </location>
</feature>
<reference evidence="3 4" key="1">
    <citation type="submission" date="2017-09" db="EMBL/GenBank/DDBJ databases">
        <title>Genome sequencing of Besnoitia besnoiti strain Bb-Ger1.</title>
        <authorList>
            <person name="Schares G."/>
            <person name="Venepally P."/>
            <person name="Lorenzi H.A."/>
        </authorList>
    </citation>
    <scope>NUCLEOTIDE SEQUENCE [LARGE SCALE GENOMIC DNA]</scope>
    <source>
        <strain evidence="3 4">Bb-Ger1</strain>
    </source>
</reference>
<dbReference type="VEuPathDB" id="ToxoDB:BESB_083370"/>
<feature type="region of interest" description="Disordered" evidence="2">
    <location>
        <begin position="1429"/>
        <end position="1471"/>
    </location>
</feature>
<dbReference type="STRING" id="94643.A0A2A9M3S6"/>
<gene>
    <name evidence="3" type="ORF">BESB_083370</name>
</gene>
<dbReference type="KEGG" id="bbes:BESB_083370"/>
<dbReference type="EMBL" id="NWUJ01000009">
    <property type="protein sequence ID" value="PFH33138.1"/>
    <property type="molecule type" value="Genomic_DNA"/>
</dbReference>
<feature type="compositionally biased region" description="Low complexity" evidence="2">
    <location>
        <begin position="1675"/>
        <end position="1685"/>
    </location>
</feature>
<feature type="region of interest" description="Disordered" evidence="2">
    <location>
        <begin position="3038"/>
        <end position="3069"/>
    </location>
</feature>
<feature type="compositionally biased region" description="Low complexity" evidence="2">
    <location>
        <begin position="3107"/>
        <end position="3119"/>
    </location>
</feature>
<feature type="region of interest" description="Disordered" evidence="2">
    <location>
        <begin position="1509"/>
        <end position="1549"/>
    </location>
</feature>
<feature type="region of interest" description="Disordered" evidence="2">
    <location>
        <begin position="660"/>
        <end position="686"/>
    </location>
</feature>
<feature type="compositionally biased region" description="Basic and acidic residues" evidence="2">
    <location>
        <begin position="3049"/>
        <end position="3062"/>
    </location>
</feature>
<feature type="region of interest" description="Disordered" evidence="2">
    <location>
        <begin position="1088"/>
        <end position="1124"/>
    </location>
</feature>
<feature type="compositionally biased region" description="Basic and acidic residues" evidence="2">
    <location>
        <begin position="2493"/>
        <end position="2502"/>
    </location>
</feature>
<feature type="region of interest" description="Disordered" evidence="2">
    <location>
        <begin position="3228"/>
        <end position="3267"/>
    </location>
</feature>
<dbReference type="OrthoDB" id="332665at2759"/>
<feature type="compositionally biased region" description="Polar residues" evidence="2">
    <location>
        <begin position="2374"/>
        <end position="2383"/>
    </location>
</feature>
<feature type="region of interest" description="Disordered" evidence="2">
    <location>
        <begin position="2687"/>
        <end position="2716"/>
    </location>
</feature>
<feature type="region of interest" description="Disordered" evidence="2">
    <location>
        <begin position="3781"/>
        <end position="3800"/>
    </location>
</feature>
<feature type="compositionally biased region" description="Low complexity" evidence="2">
    <location>
        <begin position="3688"/>
        <end position="3708"/>
    </location>
</feature>
<feature type="compositionally biased region" description="Low complexity" evidence="2">
    <location>
        <begin position="2508"/>
        <end position="2526"/>
    </location>
</feature>
<evidence type="ECO:0000313" key="4">
    <source>
        <dbReference type="Proteomes" id="UP000224006"/>
    </source>
</evidence>
<feature type="region of interest" description="Disordered" evidence="2">
    <location>
        <begin position="3580"/>
        <end position="3774"/>
    </location>
</feature>
<feature type="region of interest" description="Disordered" evidence="2">
    <location>
        <begin position="4274"/>
        <end position="4295"/>
    </location>
</feature>
<feature type="compositionally biased region" description="Low complexity" evidence="2">
    <location>
        <begin position="914"/>
        <end position="923"/>
    </location>
</feature>
<feature type="region of interest" description="Disordered" evidence="2">
    <location>
        <begin position="1"/>
        <end position="57"/>
    </location>
</feature>
<accession>A0A2A9M3S6</accession>
<sequence>MQPFQLRGGAGGDAEEKPAAEAAGFSSVSPEASAACSRAEALAGPPGAPGASASSDAALAGGAQAPLAPLFPESTMLPAFRETRPQPLQPLLLLAVQRCARDFRSCSQVACAQMKLLAGGDRAREPLGQAADDAYGAAAAADAESRRTASSLIRTALIQYSRHSREILLKLFLLDVGWMLQPRHGVVEQLLQEIAAMEQQKQKLRQDALMSQWQLQQQAPSLLPPPPLIDAAVDVLSTGKYLRLPLLLPLQLLGKSVETTGREAEDAMREVRRRVADALLLRLHFSQIPKDEVYVHMKRNTHVDVSLPHEAFITAVSDLTTLQALVARISVLEENGYGVDAAASASLGLTGSGAAPPLGVNATLLFLLRTRLASASERLQLLESEAEFERWRAQVRETCVRQIEDLEDEKAILSELVQDDVEPASFSAAAASSSKASSGAAVPGEAPSEEQEDISALLQRFAPSSSASPSLSLFPASASSRASVDAFYSLWRTSRRVAACLEMDLLRDQALRLLRVSHAASASAARLSCASTPPRRLLIAHVTYRSLSVKQLAQHGTATPHSLALDSTAGAGSAPAAGDETGGGGNTRESGAQADRVAPGEAAAALEKPRTAQVLESEAPEDDEDLRAWRERDRDSGEGDADESRVFAPLATAAAIVADAEDDARGAQDGVTEGEEDAEKKADDKKKTSVLLHLKILCGFDTACGGLRTRCLRSLLQKNASALAGKSALGPVAPAEEPSDSAAAPTGQGERSETDEAREDPERRAPAPSSLRQEGSPQESDEAASPVSLDFLLSSASWKISARLWPLHPMMQLYEQTLARACGSASSSSPPVGFLSEADAFALSALSAQPCWKAIETWRPDALRLEDWIAAAAESLSLLQLLTLAFHLLHPGEASRPAVRLRATQGEGEGSAEPAPDAAGGLADAARGDDAVVLRCCRAATPDRLELLRDDGSPLQSSPLPSSPLAFSSAAPSSCLLRAFYYGQACEISVDATTGAARLRCPWMPRRLRQLISAAPQRSLRDMLLLLPLVRRAAFLLQLSEQTGGLARDRRFDCRAAPADLGSWAPPSHAVAAVERLLRRDACARRAPSECAEGGGAEGASSAAGGGDAEGGAREAQQQQRRTRNFVPRFDSLVGVLASEAAEALEKLLHLRVYELAPQGTRLTQAARAGAGGAKRRREGGDEEDRERQAEQHASAPGRDDAREGGADAGSASREEDESASAGCGTSIYTSTAFFRVAVDDAEAASPSTSSYVSAAASSFLVASVLFDDDVVGCSYLLFPSSPAPARASAAAAFADSLDFLLAPETAATAAPSSSASLATSAARCAPVAPKQRGLFASVRLLHTPFRLRLRLAPPRVAAEGEARDDPREARAGDELRGAWLPQVSLVQYLHAVHALLRRNAETLRQLGRLSMLLPLALPVTAEAEIAQSSAHATPGVPYSPSEPAWDGREPLPAGGASGAPASLAGDRESGRSGALAFAGECRGSGESHLQGPPPRRCLDLNSLLFASSPPRPSGASSLPAHSDAPGRSAQADRGETGQEAAEETDGDGEAARSLLLECTVHKGLSTDLATPASGKPSLLALLFSTETACPPRQADLAAAAGPDSDASASSSASASLPSFSLLVSAEALAFICPQSVAQRSQVVLPASEFLQSLQGDATARPALDASALSPHASVSSVAGVQQSVEETPGDEAKARHRPLYRLQWRIGVEEEGRRGGEELAEEGVSAESGDEAPVASHLPKRAEVRIACACRVTATEREGENAGVCNSAQRTLPGEDGTHRQENDRDAESRGLELQTCGDSSVLVWAQCVDCRAECTLPPGCDGLLTSQPTRSDAVAPSESSCGEACCFAATVGRCLAAFLRLQVYTHLQRELVFLQRQAYGKALEIRVCFPGALVFRLHTPARRRPDGRHFVQGLLRSDPSSPSATGALKAESCADADACETLRCAIRLASLPHEPSRTGSSPALELQSHAPSPLAGRARLQSSYPPPVLSASSRAPALGVRLAALSALASESSSSLLSFGVEASSPELSWLFARQAEAAARLLPAQLGALLQLLASSSEMLTSYLSLHFALLLSRPVKRGSTLHLHLQRDQQARLKAFRRNALYGALLPLEPCAAEAERGAALATESAGTPPAGARPEASEPGEGASPDGGGAQGKTKAEAVEAETPGDVGASGAEKAAAKAETREDAGKSQLKSQMAFSDFFASPDASIRALADAAAAAGLELTPVYIQSMTPARTSPQGAVAPAAAAGSASSSGSSASFSATSCGTGAARGGALALGAAEGRGVSLAEDLSFASASLPALILRVPGLPPVLLRLDDGCRCCLRLYIVLQETRERRPEAGAASKHASAQGSLPSTPPGTPAGAREALGASGSPQRASAQSGKAAKPEPGGTHAPAKTVKFVDMHAAASVAQLVSMYFEAAKQGQRMAAAAEELRAKIVRHASFDVLLLASFAAALKHFASAACASVRAEPSADALAEGVEREGLGVARGDGSRVKRPREGDDDAAPATEGAAARRGPPLAPSVSSSFLLGSTSPRASDAASRSPCLAAELPPLFSWLGTCFKLSCSSPLLLGGAHSLYATKPVASLFFFPGLLLPQVLLPLLQLCRVFAVYCTAEVAFNSPAALLLSPLPAAAPRSAPASSPSRASSANAVEVASVALSAAASKAPPALPAEAKKEERHHLPGVEREGSLPASPSASAAAQPPKPGGGETGDGAASASLALWISYTDFASRHSRCQVLPNAAVVASTATAAFAASAAAPPHAACAPSLSPFSSFTLSFSREPSAEAAQQEAPCASPSGRGLSAAKREVVAPHAAGEVWSFARLQLFALPWPRETCGLREPRGGLQDAAAEGHKGESDSRVQLRWTPATSEALLTPWGATTRFAEVQRDARTRAEEEIPPLLPRLAVDEEGRTRIVLPFFQLRLCPGSAPQAEASGKQRSLSVLQGFVSYVAPCLPLNNIPTFVAHLLYSLSRRDRQADPPSPSSAAAAASGSSRDALQETGAWFLQPLRSLAVHLAFHAALISLRKERAAKRGDCAGNAASAGDEEAARGSRKDREDPRGASLPSAAPGEDACVIYRIVYVTGYPERAEESDRRKEVEAAPQVEASPGEAAASAAARPPPLRAHGRASAEDAGASRVREEWLYRCLYPSLADSLNADFAFARFAALVAELYDGLAQVAPLYLNEYCRMRAVLSQFFAYLDARDWRVDPRGDPEVRALVGDGVGAQAAPAAATQRSVGEETQGDGARKPAGPRDPTAHGGDVETPHGLPLLVPLPKLPFIECRFLPQHAPDGLHMEFALHRLLPLHHCPFYSVLHFLHLLPPRAELPAFLPPASSPPATQPVLLLQPRVKFAADACCSAGGGPRAAKPAKASQDPAQAEAPPKEETPTRPPDGPPALQGASHAHQPGLALARAFAPFTVYRCFTATLHVQPFPPPHVSHIHIRGIKLPALLQELQRHERLVSTTVLKPQMERASREFHLAISYSLAACAALFFGAVDFDFLARALQKLAAQLQSLEGREAALGKLVKREPHALVSSPAGSVAALASPLSTPAPVLASSQGLSQAAPAHAPAASASLRIGAQGASAPSSSGSPAPGGTGPHAGRVLLQKAASAVHAAPRHMQQPQDSTRGASPGGVAESSRDAAPGGGAQQHVARPSEPRGNVPKQIVGGQTPATGGGGAPERRPATEAAFSGQAPPSQQAPHAARSVGLEHAHGGRGAQTNAGPAQPFVPGARDELSGAQRVGREGLPPASRAEESPQEFGRGLPSPQTVDRGLSAVLGHSGAHPMASAAGRGGHGAVPGLQQPGIVGAPRAGAVGASPQALSVQRHPHHLHHPPLAAARQMAYEGVKAQMQPGPAAAGTGALRRMSAAQMVEAACAVATNPDQEQAPAHPHALHAMQPAAQQQVHQARHPAYAKDSSQVAYPHGVLASQQPAQGEGGLPAMAHAGLHPGSAPASQQMHLALKSSSGTQFAQGHSPPLHVRQAVPGVAQSQPQAAPLGKEGYRLPGERQDLGRLPAYTAGSGGGVRDDATGAARMQPSEAFHGAHEVSAGSHPHQGAAAPHYHPLQHQHSSQQPGRSLAGPSPPHFAQPQVRGGGRQDAVPVAHSQHAMRPGHHSSGDTREALMLQERQRRLQQQQAAHQHALHLQQQGYAVHTQGGAPGGGLPAAGQGSSAAAASRGAGSTHPQHAATACRPRTGDEHLQGTHPLQGVASQVRPAPGATSDVDAQMPPLRAKGPEASAYGAYGNVGQGYPQPGSCNGAATGRFPHQTPPAAGMPVTAHSQQAPPAGMHVQGHPHMQHSQQVEQPGCRQATHDRVAASGPGGFGGVPRTHLPQAAVAMHPTAQTANAQHAFHAQRDMYPPGNRETGTVNYAYQMQQQRHVMLQVPHQSSSQPAHAHHGPHQQPHPAYGQGGGQGWH</sequence>
<dbReference type="Proteomes" id="UP000224006">
    <property type="component" value="Chromosome VIII"/>
</dbReference>